<dbReference type="EMBL" id="QLMC01000001">
    <property type="protein sequence ID" value="RAK03055.1"/>
    <property type="molecule type" value="Genomic_DNA"/>
</dbReference>
<dbReference type="RefSeq" id="WP_111627506.1">
    <property type="nucleotide sequence ID" value="NZ_QLMC01000001.1"/>
</dbReference>
<dbReference type="OrthoDB" id="357991at2"/>
<organism evidence="1 2">
    <name type="scientific">Larkinella arboricola</name>
    <dbReference type="NCBI Taxonomy" id="643671"/>
    <lineage>
        <taxon>Bacteria</taxon>
        <taxon>Pseudomonadati</taxon>
        <taxon>Bacteroidota</taxon>
        <taxon>Cytophagia</taxon>
        <taxon>Cytophagales</taxon>
        <taxon>Spirosomataceae</taxon>
        <taxon>Larkinella</taxon>
    </lineage>
</organism>
<evidence type="ECO:0000313" key="2">
    <source>
        <dbReference type="Proteomes" id="UP000248790"/>
    </source>
</evidence>
<keyword evidence="2" id="KW-1185">Reference proteome</keyword>
<keyword evidence="1" id="KW-0645">Protease</keyword>
<reference evidence="1 2" key="1">
    <citation type="submission" date="2018-06" db="EMBL/GenBank/DDBJ databases">
        <title>Genomic Encyclopedia of Archaeal and Bacterial Type Strains, Phase II (KMG-II): from individual species to whole genera.</title>
        <authorList>
            <person name="Goeker M."/>
        </authorList>
    </citation>
    <scope>NUCLEOTIDE SEQUENCE [LARGE SCALE GENOMIC DNA]</scope>
    <source>
        <strain evidence="1 2">DSM 21851</strain>
    </source>
</reference>
<proteinExistence type="predicted"/>
<dbReference type="GO" id="GO:0004177">
    <property type="term" value="F:aminopeptidase activity"/>
    <property type="evidence" value="ECO:0007669"/>
    <property type="project" value="UniProtKB-KW"/>
</dbReference>
<dbReference type="AlphaFoldDB" id="A0A327X809"/>
<gene>
    <name evidence="1" type="ORF">LX87_01177</name>
</gene>
<protein>
    <submittedName>
        <fullName evidence="1">Putative aminopeptidase</fullName>
    </submittedName>
</protein>
<keyword evidence="1" id="KW-0031">Aminopeptidase</keyword>
<evidence type="ECO:0000313" key="1">
    <source>
        <dbReference type="EMBL" id="RAK03055.1"/>
    </source>
</evidence>
<dbReference type="Pfam" id="PF10023">
    <property type="entry name" value="Aminopep"/>
    <property type="match status" value="1"/>
</dbReference>
<keyword evidence="1" id="KW-0378">Hydrolase</keyword>
<accession>A0A327X809</accession>
<comment type="caution">
    <text evidence="1">The sequence shown here is derived from an EMBL/GenBank/DDBJ whole genome shotgun (WGS) entry which is preliminary data.</text>
</comment>
<dbReference type="InterPro" id="IPR014553">
    <property type="entry name" value="Aminopept"/>
</dbReference>
<dbReference type="Proteomes" id="UP000248790">
    <property type="component" value="Unassembled WGS sequence"/>
</dbReference>
<name>A0A327X809_LARAB</name>
<sequence>MIKKILLALLGICMVLGIWYRELIGYGWMQAKGQFRILWNTRPVEEVLADASFPDSLKRKIELIQEIKRYSIDSLGINPSKNYTTFYDQHGQPILWVVVASEKYRLAAKEWGFPVIGMFAYKGFFEKDRADQELNALKQQGFDTRLNEVSAWSTLGFFRDPILSSMLKRSEGQLAELIIHELTHGTLFVKDNLEYNENLADFVGEYGALKFLTQKYGANSPEALGYLDAKQYGEKYDEHVLRGTQKLDSLYATYNPQTPERVKEDRKWQLIAQIVETVDTLETRPSAEKPNPKKRRFTQQNLPNNAYFVGYKTYRQQQNSFRREFEEKFNSNFQQYLTYLKKTYPSL</sequence>